<protein>
    <recommendedName>
        <fullName evidence="5">Cyanophycinase</fullName>
        <ecNumber evidence="4">3.4.15.6</ecNumber>
    </recommendedName>
</protein>
<comment type="similarity">
    <text evidence="3">Belongs to the peptidase S51 family.</text>
</comment>
<dbReference type="STRING" id="1604334.SAMN05421546_0126"/>
<dbReference type="Pfam" id="PF03575">
    <property type="entry name" value="Peptidase_S51"/>
    <property type="match status" value="1"/>
</dbReference>
<organism evidence="10 11">
    <name type="scientific">Solilutibacter tolerans</name>
    <dbReference type="NCBI Taxonomy" id="1604334"/>
    <lineage>
        <taxon>Bacteria</taxon>
        <taxon>Pseudomonadati</taxon>
        <taxon>Pseudomonadota</taxon>
        <taxon>Gammaproteobacteria</taxon>
        <taxon>Lysobacterales</taxon>
        <taxon>Lysobacteraceae</taxon>
        <taxon>Solilutibacter</taxon>
    </lineage>
</organism>
<keyword evidence="6" id="KW-0645">Protease</keyword>
<dbReference type="GO" id="GO:0008241">
    <property type="term" value="F:peptidyl-dipeptidase activity"/>
    <property type="evidence" value="ECO:0007669"/>
    <property type="project" value="UniProtKB-EC"/>
</dbReference>
<keyword evidence="8" id="KW-0720">Serine protease</keyword>
<sequence length="281" mass="29300">MCPSKVADGEQRGWIVPIGGAEDKELDMRVLRRFFELCGGKGADIAVIPTASKLVETGDRYEQLFADMGAANVSVLDFDTRRDAHERNRVAAIEQADGIFITGGNQLRLSTILGGTPIAQAIRASNARGIPVGGTSAGAGILSEHMIAGGDSDNGTPHANSVRLAPGLGLTNRVVIDQHFRQRDRLGRLLAALAYNPFAIGLGVDEDTAALLGPDNVIEVEGSGAVTVIDADDLQFSSMAQVSGDAPVCMLGVQIHILTAGASFNLGTRKASAGSLSPVKE</sequence>
<gene>
    <name evidence="10" type="ORF">SAMN05421546_0126</name>
</gene>
<dbReference type="NCBIfam" id="TIGR02069">
    <property type="entry name" value="cyanophycinase"/>
    <property type="match status" value="1"/>
</dbReference>
<dbReference type="GO" id="GO:0006508">
    <property type="term" value="P:proteolysis"/>
    <property type="evidence" value="ECO:0007669"/>
    <property type="project" value="UniProtKB-KW"/>
</dbReference>
<dbReference type="PIRSF" id="PIRSF032067">
    <property type="entry name" value="Cyanophycinase"/>
    <property type="match status" value="1"/>
</dbReference>
<evidence type="ECO:0000256" key="1">
    <source>
        <dbReference type="ARBA" id="ARBA00001092"/>
    </source>
</evidence>
<evidence type="ECO:0000256" key="6">
    <source>
        <dbReference type="ARBA" id="ARBA00022670"/>
    </source>
</evidence>
<evidence type="ECO:0000256" key="2">
    <source>
        <dbReference type="ARBA" id="ARBA00002039"/>
    </source>
</evidence>
<proteinExistence type="inferred from homology"/>
<keyword evidence="7" id="KW-0378">Hydrolase</keyword>
<evidence type="ECO:0000256" key="4">
    <source>
        <dbReference type="ARBA" id="ARBA00013115"/>
    </source>
</evidence>
<dbReference type="Gene3D" id="3.40.50.880">
    <property type="match status" value="1"/>
</dbReference>
<feature type="active site" description="Charge relay system" evidence="9">
    <location>
        <position position="206"/>
    </location>
</feature>
<dbReference type="EMBL" id="FTLW01000001">
    <property type="protein sequence ID" value="SIP87751.1"/>
    <property type="molecule type" value="Genomic_DNA"/>
</dbReference>
<accession>A0A1N6N6S5</accession>
<evidence type="ECO:0000256" key="9">
    <source>
        <dbReference type="PIRSR" id="PIRSR032067-1"/>
    </source>
</evidence>
<dbReference type="PANTHER" id="PTHR36175:SF1">
    <property type="entry name" value="CYANOPHYCINASE"/>
    <property type="match status" value="1"/>
</dbReference>
<dbReference type="EC" id="3.4.15.6" evidence="4"/>
<reference evidence="11" key="1">
    <citation type="submission" date="2017-01" db="EMBL/GenBank/DDBJ databases">
        <authorList>
            <person name="Varghese N."/>
            <person name="Submissions S."/>
        </authorList>
    </citation>
    <scope>NUCLEOTIDE SEQUENCE [LARGE SCALE GENOMIC DNA]</scope>
    <source>
        <strain evidence="11">UM1</strain>
    </source>
</reference>
<dbReference type="InterPro" id="IPR029062">
    <property type="entry name" value="Class_I_gatase-like"/>
</dbReference>
<comment type="catalytic activity">
    <reaction evidence="1">
        <text>[L-4-(L-arginin-2-N-yl)aspartate](n) + H2O = [L-4-(L-arginin-2-N-yl)aspartate](n-1) + L-4-(L-arginin-2-N-yl)aspartate</text>
        <dbReference type="Rhea" id="RHEA:12845"/>
        <dbReference type="Rhea" id="RHEA-COMP:13728"/>
        <dbReference type="Rhea" id="RHEA-COMP:13734"/>
        <dbReference type="ChEBI" id="CHEBI:15377"/>
        <dbReference type="ChEBI" id="CHEBI:137986"/>
        <dbReference type="ChEBI" id="CHEBI:137991"/>
        <dbReference type="EC" id="3.4.15.6"/>
    </reaction>
</comment>
<dbReference type="RefSeq" id="WP_076584548.1">
    <property type="nucleotide sequence ID" value="NZ_FTLW01000001.1"/>
</dbReference>
<evidence type="ECO:0000256" key="5">
    <source>
        <dbReference type="ARBA" id="ARBA00015719"/>
    </source>
</evidence>
<keyword evidence="11" id="KW-1185">Reference proteome</keyword>
<dbReference type="InterPro" id="IPR005320">
    <property type="entry name" value="Peptidase_S51"/>
</dbReference>
<evidence type="ECO:0000256" key="7">
    <source>
        <dbReference type="ARBA" id="ARBA00022801"/>
    </source>
</evidence>
<dbReference type="CDD" id="cd03145">
    <property type="entry name" value="GAT1_cyanophycinase"/>
    <property type="match status" value="1"/>
</dbReference>
<dbReference type="SUPFAM" id="SSF52317">
    <property type="entry name" value="Class I glutamine amidotransferase-like"/>
    <property type="match status" value="1"/>
</dbReference>
<dbReference type="GO" id="GO:0008236">
    <property type="term" value="F:serine-type peptidase activity"/>
    <property type="evidence" value="ECO:0007669"/>
    <property type="project" value="UniProtKB-KW"/>
</dbReference>
<dbReference type="InterPro" id="IPR011811">
    <property type="entry name" value="Peptidase_S51_cyanophycinase"/>
</dbReference>
<comment type="function">
    <text evidence="2">Exopeptidase that catalyzes the hydrolytic cleavage of multi-L-arginyl-poly-L-aspartic acid (cyanophycin; a water-insoluble reserve polymer) into aspartate-arginine dipeptides.</text>
</comment>
<feature type="active site" description="Charge relay system" evidence="9">
    <location>
        <position position="179"/>
    </location>
</feature>
<feature type="active site" description="Charge relay system" evidence="9">
    <location>
        <position position="136"/>
    </location>
</feature>
<name>A0A1N6N6S5_9GAMM</name>
<dbReference type="AlphaFoldDB" id="A0A1N6N6S5"/>
<dbReference type="OrthoDB" id="9799980at2"/>
<dbReference type="PANTHER" id="PTHR36175">
    <property type="entry name" value="CYANOPHYCINASE"/>
    <property type="match status" value="1"/>
</dbReference>
<evidence type="ECO:0000313" key="11">
    <source>
        <dbReference type="Proteomes" id="UP000241788"/>
    </source>
</evidence>
<evidence type="ECO:0000256" key="8">
    <source>
        <dbReference type="ARBA" id="ARBA00022825"/>
    </source>
</evidence>
<dbReference type="Proteomes" id="UP000241788">
    <property type="component" value="Unassembled WGS sequence"/>
</dbReference>
<evidence type="ECO:0000313" key="10">
    <source>
        <dbReference type="EMBL" id="SIP87751.1"/>
    </source>
</evidence>
<evidence type="ECO:0000256" key="3">
    <source>
        <dbReference type="ARBA" id="ARBA00006534"/>
    </source>
</evidence>